<proteinExistence type="inferred from homology"/>
<evidence type="ECO:0000256" key="3">
    <source>
        <dbReference type="ARBA" id="ARBA00025777"/>
    </source>
</evidence>
<gene>
    <name evidence="5" type="ORF">FKW44_005578</name>
</gene>
<evidence type="ECO:0000256" key="4">
    <source>
        <dbReference type="SAM" id="MobiDB-lite"/>
    </source>
</evidence>
<keyword evidence="2" id="KW-0677">Repeat</keyword>
<dbReference type="GO" id="GO:0042393">
    <property type="term" value="F:histone binding"/>
    <property type="evidence" value="ECO:0007669"/>
    <property type="project" value="TreeGrafter"/>
</dbReference>
<comment type="similarity">
    <text evidence="3">Belongs to the ANP32 family.</text>
</comment>
<evidence type="ECO:0000313" key="6">
    <source>
        <dbReference type="Proteomes" id="UP000595437"/>
    </source>
</evidence>
<dbReference type="Proteomes" id="UP000595437">
    <property type="component" value="Chromosome 3"/>
</dbReference>
<feature type="non-terminal residue" evidence="5">
    <location>
        <position position="167"/>
    </location>
</feature>
<feature type="region of interest" description="Disordered" evidence="4">
    <location>
        <begin position="41"/>
        <end position="119"/>
    </location>
</feature>
<dbReference type="SUPFAM" id="SSF52058">
    <property type="entry name" value="L domain-like"/>
    <property type="match status" value="1"/>
</dbReference>
<accession>A0A7T8QS58</accession>
<reference evidence="6" key="1">
    <citation type="submission" date="2021-01" db="EMBL/GenBank/DDBJ databases">
        <title>Caligus Genome Assembly.</title>
        <authorList>
            <person name="Gallardo-Escarate C."/>
        </authorList>
    </citation>
    <scope>NUCLEOTIDE SEQUENCE [LARGE SCALE GENOMIC DNA]</scope>
</reference>
<dbReference type="InterPro" id="IPR001611">
    <property type="entry name" value="Leu-rich_rpt"/>
</dbReference>
<dbReference type="GO" id="GO:0005634">
    <property type="term" value="C:nucleus"/>
    <property type="evidence" value="ECO:0007669"/>
    <property type="project" value="TreeGrafter"/>
</dbReference>
<feature type="compositionally biased region" description="Acidic residues" evidence="4">
    <location>
        <begin position="63"/>
        <end position="101"/>
    </location>
</feature>
<sequence>KSFGSLTHLDLFNNDICKMEDYRSKVFKLIGSLKFLDGYDLEENEAEESDSDEGGANGVPASEDADEDLEDEDDIGDEEEDDLEEEEDDLEEEEEEDDDDGPGLASIYNTNFNDVEDGDYECMKTQRTSRWRMRTEKRMMKVMTSAKNEAIFGGQKLIRNTDIKKKD</sequence>
<keyword evidence="1" id="KW-0433">Leucine-rich repeat</keyword>
<evidence type="ECO:0000256" key="1">
    <source>
        <dbReference type="ARBA" id="ARBA00022614"/>
    </source>
</evidence>
<name>A0A7T8QS58_CALRO</name>
<protein>
    <submittedName>
        <fullName evidence="5">Acidic leucine-rich nuclear phosphoprotein 32 family member A</fullName>
    </submittedName>
</protein>
<dbReference type="PANTHER" id="PTHR11375:SF0">
    <property type="entry name" value="ACIDIC LEUCINE-RICH NUCLEAR PHOSPHOPROTEIN 32 FAMILY MEMBER A"/>
    <property type="match status" value="1"/>
</dbReference>
<evidence type="ECO:0000313" key="5">
    <source>
        <dbReference type="EMBL" id="QQP53197.1"/>
    </source>
</evidence>
<dbReference type="AlphaFoldDB" id="A0A7T8QS58"/>
<keyword evidence="6" id="KW-1185">Reference proteome</keyword>
<dbReference type="PROSITE" id="PS51450">
    <property type="entry name" value="LRR"/>
    <property type="match status" value="1"/>
</dbReference>
<dbReference type="InterPro" id="IPR032675">
    <property type="entry name" value="LRR_dom_sf"/>
</dbReference>
<dbReference type="InterPro" id="IPR045081">
    <property type="entry name" value="AN32"/>
</dbReference>
<dbReference type="EMBL" id="CP045892">
    <property type="protein sequence ID" value="QQP53197.1"/>
    <property type="molecule type" value="Genomic_DNA"/>
</dbReference>
<dbReference type="OrthoDB" id="2160613at2759"/>
<dbReference type="PANTHER" id="PTHR11375">
    <property type="entry name" value="ACIDIC LEUCINE-RICH NUCLEAR PHOSPHOPROTEIN 32"/>
    <property type="match status" value="1"/>
</dbReference>
<feature type="compositionally biased region" description="Acidic residues" evidence="4">
    <location>
        <begin position="41"/>
        <end position="53"/>
    </location>
</feature>
<dbReference type="Gene3D" id="3.80.10.10">
    <property type="entry name" value="Ribonuclease Inhibitor"/>
    <property type="match status" value="1"/>
</dbReference>
<organism evidence="5 6">
    <name type="scientific">Caligus rogercresseyi</name>
    <name type="common">Sea louse</name>
    <dbReference type="NCBI Taxonomy" id="217165"/>
    <lineage>
        <taxon>Eukaryota</taxon>
        <taxon>Metazoa</taxon>
        <taxon>Ecdysozoa</taxon>
        <taxon>Arthropoda</taxon>
        <taxon>Crustacea</taxon>
        <taxon>Multicrustacea</taxon>
        <taxon>Hexanauplia</taxon>
        <taxon>Copepoda</taxon>
        <taxon>Siphonostomatoida</taxon>
        <taxon>Caligidae</taxon>
        <taxon>Caligus</taxon>
    </lineage>
</organism>
<evidence type="ECO:0000256" key="2">
    <source>
        <dbReference type="ARBA" id="ARBA00022737"/>
    </source>
</evidence>